<dbReference type="CDD" id="cd23995">
    <property type="entry name" value="Seipin_BSCL2_like"/>
    <property type="match status" value="1"/>
</dbReference>
<reference evidence="9" key="3">
    <citation type="submission" date="2018-08" db="UniProtKB">
        <authorList>
            <consortium name="EnsemblPlants"/>
        </authorList>
    </citation>
    <scope>IDENTIFICATION</scope>
    <source>
        <strain evidence="9">cv. Bd21</strain>
    </source>
</reference>
<keyword evidence="6 7" id="KW-0472">Membrane</keyword>
<evidence type="ECO:0000256" key="3">
    <source>
        <dbReference type="ARBA" id="ARBA00022824"/>
    </source>
</evidence>
<evidence type="ECO:0000256" key="7">
    <source>
        <dbReference type="SAM" id="Phobius"/>
    </source>
</evidence>
<evidence type="ECO:0000256" key="2">
    <source>
        <dbReference type="ARBA" id="ARBA00022692"/>
    </source>
</evidence>
<keyword evidence="3" id="KW-0256">Endoplasmic reticulum</keyword>
<evidence type="ECO:0000313" key="9">
    <source>
        <dbReference type="EnsemblPlants" id="KQJ88156"/>
    </source>
</evidence>
<dbReference type="GO" id="GO:0005789">
    <property type="term" value="C:endoplasmic reticulum membrane"/>
    <property type="evidence" value="ECO:0000318"/>
    <property type="project" value="GO_Central"/>
</dbReference>
<evidence type="ECO:0000256" key="6">
    <source>
        <dbReference type="ARBA" id="ARBA00023136"/>
    </source>
</evidence>
<dbReference type="ExpressionAtlas" id="A0A0Q3EPE5">
    <property type="expression patterns" value="baseline"/>
</dbReference>
<dbReference type="GO" id="GO:0019915">
    <property type="term" value="P:lipid storage"/>
    <property type="evidence" value="ECO:0000318"/>
    <property type="project" value="GO_Central"/>
</dbReference>
<dbReference type="InterPro" id="IPR009617">
    <property type="entry name" value="Seipin"/>
</dbReference>
<dbReference type="GO" id="GO:0140042">
    <property type="term" value="P:lipid droplet formation"/>
    <property type="evidence" value="ECO:0007669"/>
    <property type="project" value="UniProtKB-ARBA"/>
</dbReference>
<feature type="non-terminal residue" evidence="8">
    <location>
        <position position="210"/>
    </location>
</feature>
<keyword evidence="2 7" id="KW-0812">Transmembrane</keyword>
<dbReference type="OrthoDB" id="3990054at2759"/>
<evidence type="ECO:0000256" key="1">
    <source>
        <dbReference type="ARBA" id="ARBA00004477"/>
    </source>
</evidence>
<protein>
    <submittedName>
        <fullName evidence="8 9">Uncharacterized protein</fullName>
    </submittedName>
</protein>
<keyword evidence="4 7" id="KW-1133">Transmembrane helix</keyword>
<keyword evidence="10" id="KW-1185">Reference proteome</keyword>
<dbReference type="InParanoid" id="A0A0Q3EPE5"/>
<accession>A0A0Q3EPE5</accession>
<dbReference type="GO" id="GO:0034389">
    <property type="term" value="P:lipid droplet organization"/>
    <property type="evidence" value="ECO:0000318"/>
    <property type="project" value="GO_Central"/>
</dbReference>
<sequence length="210" mass="22095">MCLTSFDTISYRWGPPGPHVRFSGLLAYLCSRALSAFLGLLLLPTASLVGALRRAAPALARGALAFAALSAASLLLGFFLVRRCSVEGPISVRRPLYFDYTKQQPSVAVSLAGAAASIPAGHSVKVSAALLLPDSDHNYRIGVFQIKAEAIAATGVPIATATRPYMLRYKSDAVRLAQSALAIVPLTTGLMSESQSATIRDVPSDVRAPP</sequence>
<reference evidence="8 9" key="1">
    <citation type="journal article" date="2010" name="Nature">
        <title>Genome sequencing and analysis of the model grass Brachypodium distachyon.</title>
        <authorList>
            <consortium name="International Brachypodium Initiative"/>
        </authorList>
    </citation>
    <scope>NUCLEOTIDE SEQUENCE [LARGE SCALE GENOMIC DNA]</scope>
    <source>
        <strain evidence="8 9">Bd21</strain>
    </source>
</reference>
<dbReference type="Gramene" id="KQJ88156">
    <property type="protein sequence ID" value="KQJ88156"/>
    <property type="gene ID" value="BRADI_4g16065v3"/>
</dbReference>
<dbReference type="Pfam" id="PF06775">
    <property type="entry name" value="Seipin"/>
    <property type="match status" value="1"/>
</dbReference>
<organism evidence="8">
    <name type="scientific">Brachypodium distachyon</name>
    <name type="common">Purple false brome</name>
    <name type="synonym">Trachynia distachya</name>
    <dbReference type="NCBI Taxonomy" id="15368"/>
    <lineage>
        <taxon>Eukaryota</taxon>
        <taxon>Viridiplantae</taxon>
        <taxon>Streptophyta</taxon>
        <taxon>Embryophyta</taxon>
        <taxon>Tracheophyta</taxon>
        <taxon>Spermatophyta</taxon>
        <taxon>Magnoliopsida</taxon>
        <taxon>Liliopsida</taxon>
        <taxon>Poales</taxon>
        <taxon>Poaceae</taxon>
        <taxon>BOP clade</taxon>
        <taxon>Pooideae</taxon>
        <taxon>Stipodae</taxon>
        <taxon>Brachypodieae</taxon>
        <taxon>Brachypodium</taxon>
    </lineage>
</organism>
<name>A0A0Q3EPE5_BRADI</name>
<keyword evidence="5" id="KW-0443">Lipid metabolism</keyword>
<dbReference type="PANTHER" id="PTHR21212">
    <property type="entry name" value="BERNARDINELLI-SEIP CONGENITAL LIPODYSTROPHY 2 HOMOLOG BSCL2 PROTEIN"/>
    <property type="match status" value="1"/>
</dbReference>
<reference evidence="8" key="2">
    <citation type="submission" date="2017-06" db="EMBL/GenBank/DDBJ databases">
        <title>WGS assembly of Brachypodium distachyon.</title>
        <authorList>
            <consortium name="The International Brachypodium Initiative"/>
            <person name="Lucas S."/>
            <person name="Harmon-Smith M."/>
            <person name="Lail K."/>
            <person name="Tice H."/>
            <person name="Grimwood J."/>
            <person name="Bruce D."/>
            <person name="Barry K."/>
            <person name="Shu S."/>
            <person name="Lindquist E."/>
            <person name="Wang M."/>
            <person name="Pitluck S."/>
            <person name="Vogel J.P."/>
            <person name="Garvin D.F."/>
            <person name="Mockler T.C."/>
            <person name="Schmutz J."/>
            <person name="Rokhsar D."/>
            <person name="Bevan M.W."/>
        </authorList>
    </citation>
    <scope>NUCLEOTIDE SEQUENCE</scope>
    <source>
        <strain evidence="8">Bd21</strain>
    </source>
</reference>
<feature type="transmembrane region" description="Helical" evidence="7">
    <location>
        <begin position="25"/>
        <end position="51"/>
    </location>
</feature>
<evidence type="ECO:0000313" key="10">
    <source>
        <dbReference type="Proteomes" id="UP000008810"/>
    </source>
</evidence>
<comment type="subcellular location">
    <subcellularLocation>
        <location evidence="1">Endoplasmic reticulum membrane</location>
        <topology evidence="1">Multi-pass membrane protein</topology>
    </subcellularLocation>
</comment>
<proteinExistence type="predicted"/>
<dbReference type="Proteomes" id="UP000008810">
    <property type="component" value="Chromosome 4"/>
</dbReference>
<dbReference type="EnsemblPlants" id="KQJ88156">
    <property type="protein sequence ID" value="KQJ88156"/>
    <property type="gene ID" value="BRADI_4g16065v3"/>
</dbReference>
<dbReference type="GO" id="GO:0006629">
    <property type="term" value="P:lipid metabolic process"/>
    <property type="evidence" value="ECO:0007669"/>
    <property type="project" value="UniProtKB-KW"/>
</dbReference>
<dbReference type="EMBL" id="CM000883">
    <property type="protein sequence ID" value="KQJ88156.1"/>
    <property type="molecule type" value="Genomic_DNA"/>
</dbReference>
<evidence type="ECO:0000313" key="8">
    <source>
        <dbReference type="EMBL" id="KQJ88156.1"/>
    </source>
</evidence>
<gene>
    <name evidence="8" type="ORF">BRADI_4g16065v3</name>
</gene>
<dbReference type="AlphaFoldDB" id="A0A0Q3EPE5"/>
<evidence type="ECO:0000256" key="4">
    <source>
        <dbReference type="ARBA" id="ARBA00022989"/>
    </source>
</evidence>
<feature type="transmembrane region" description="Helical" evidence="7">
    <location>
        <begin position="63"/>
        <end position="81"/>
    </location>
</feature>
<dbReference type="PANTHER" id="PTHR21212:SF5">
    <property type="entry name" value="SEIPIN-1"/>
    <property type="match status" value="1"/>
</dbReference>
<evidence type="ECO:0000256" key="5">
    <source>
        <dbReference type="ARBA" id="ARBA00023098"/>
    </source>
</evidence>